<keyword evidence="4 8" id="KW-0689">Ribosomal protein</keyword>
<dbReference type="AlphaFoldDB" id="A0A7C4ERF2"/>
<dbReference type="InterPro" id="IPR047863">
    <property type="entry name" value="Ribosomal_uS8_CS"/>
</dbReference>
<dbReference type="SUPFAM" id="SSF56047">
    <property type="entry name" value="Ribosomal protein S8"/>
    <property type="match status" value="1"/>
</dbReference>
<dbReference type="GO" id="GO:1990904">
    <property type="term" value="C:ribonucleoprotein complex"/>
    <property type="evidence" value="ECO:0007669"/>
    <property type="project" value="UniProtKB-KW"/>
</dbReference>
<evidence type="ECO:0000313" key="10">
    <source>
        <dbReference type="EMBL" id="HGH60329.1"/>
    </source>
</evidence>
<evidence type="ECO:0000256" key="3">
    <source>
        <dbReference type="ARBA" id="ARBA00022884"/>
    </source>
</evidence>
<dbReference type="FunFam" id="3.30.1490.10:FF:000001">
    <property type="entry name" value="30S ribosomal protein S8"/>
    <property type="match status" value="1"/>
</dbReference>
<dbReference type="InterPro" id="IPR035987">
    <property type="entry name" value="Ribosomal_uS8_sf"/>
</dbReference>
<dbReference type="Pfam" id="PF00410">
    <property type="entry name" value="Ribosomal_S8"/>
    <property type="match status" value="1"/>
</dbReference>
<comment type="caution">
    <text evidence="10">The sequence shown here is derived from an EMBL/GenBank/DDBJ whole genome shotgun (WGS) entry which is preliminary data.</text>
</comment>
<gene>
    <name evidence="8" type="primary">rpsH</name>
    <name evidence="10" type="ORF">ENV54_03405</name>
</gene>
<dbReference type="GO" id="GO:0019843">
    <property type="term" value="F:rRNA binding"/>
    <property type="evidence" value="ECO:0007669"/>
    <property type="project" value="UniProtKB-UniRule"/>
</dbReference>
<dbReference type="Gene3D" id="3.30.1490.10">
    <property type="match status" value="1"/>
</dbReference>
<comment type="function">
    <text evidence="8">One of the primary rRNA binding proteins, it binds directly to 16S rRNA central domain where it helps coordinate assembly of the platform of the 30S subunit.</text>
</comment>
<dbReference type="FunFam" id="3.30.1370.30:FF:000002">
    <property type="entry name" value="30S ribosomal protein S8"/>
    <property type="match status" value="1"/>
</dbReference>
<reference evidence="10" key="1">
    <citation type="journal article" date="2020" name="mSystems">
        <title>Genome- and Community-Level Interaction Insights into Carbon Utilization and Element Cycling Functions of Hydrothermarchaeota in Hydrothermal Sediment.</title>
        <authorList>
            <person name="Zhou Z."/>
            <person name="Liu Y."/>
            <person name="Xu W."/>
            <person name="Pan J."/>
            <person name="Luo Z.H."/>
            <person name="Li M."/>
        </authorList>
    </citation>
    <scope>NUCLEOTIDE SEQUENCE [LARGE SCALE GENOMIC DNA]</scope>
    <source>
        <strain evidence="10">SpSt-769</strain>
    </source>
</reference>
<dbReference type="NCBIfam" id="NF001109">
    <property type="entry name" value="PRK00136.1"/>
    <property type="match status" value="1"/>
</dbReference>
<comment type="similarity">
    <text evidence="1 8 9">Belongs to the universal ribosomal protein uS8 family.</text>
</comment>
<dbReference type="InterPro" id="IPR000630">
    <property type="entry name" value="Ribosomal_uS8"/>
</dbReference>
<dbReference type="PANTHER" id="PTHR11758">
    <property type="entry name" value="40S RIBOSOMAL PROTEIN S15A"/>
    <property type="match status" value="1"/>
</dbReference>
<dbReference type="Gene3D" id="3.30.1370.30">
    <property type="match status" value="1"/>
</dbReference>
<evidence type="ECO:0000256" key="8">
    <source>
        <dbReference type="HAMAP-Rule" id="MF_01302"/>
    </source>
</evidence>
<dbReference type="GO" id="GO:0006412">
    <property type="term" value="P:translation"/>
    <property type="evidence" value="ECO:0007669"/>
    <property type="project" value="UniProtKB-UniRule"/>
</dbReference>
<dbReference type="PROSITE" id="PS00053">
    <property type="entry name" value="RIBOSOMAL_S8"/>
    <property type="match status" value="1"/>
</dbReference>
<accession>A0A7C4ERF2</accession>
<sequence length="134" mass="15040">MSMTDPIADMLTRIRNARQARKDQVTIPASNLKIGICQILKEEGYVKKYKVIRSAKNKEGVLKLTLRFDDETQCVIEGLSRVSKPGRRVYVGHDHTMKSHGGVGILILSTSQGIMTDKEARRRKIGGEVLCSIW</sequence>
<keyword evidence="2 8" id="KW-0699">rRNA-binding</keyword>
<evidence type="ECO:0000256" key="9">
    <source>
        <dbReference type="RuleBase" id="RU003660"/>
    </source>
</evidence>
<proteinExistence type="inferred from homology"/>
<dbReference type="GO" id="GO:0005840">
    <property type="term" value="C:ribosome"/>
    <property type="evidence" value="ECO:0007669"/>
    <property type="project" value="UniProtKB-KW"/>
</dbReference>
<protein>
    <recommendedName>
        <fullName evidence="6 8">Small ribosomal subunit protein uS8</fullName>
    </recommendedName>
</protein>
<dbReference type="GO" id="GO:0003735">
    <property type="term" value="F:structural constituent of ribosome"/>
    <property type="evidence" value="ECO:0007669"/>
    <property type="project" value="InterPro"/>
</dbReference>
<comment type="subunit">
    <text evidence="7 8">Part of the 30S ribosomal subunit. Contacts proteins S5 and S12.</text>
</comment>
<evidence type="ECO:0000256" key="6">
    <source>
        <dbReference type="ARBA" id="ARBA00035258"/>
    </source>
</evidence>
<keyword evidence="5 8" id="KW-0687">Ribonucleoprotein</keyword>
<evidence type="ECO:0000256" key="2">
    <source>
        <dbReference type="ARBA" id="ARBA00022730"/>
    </source>
</evidence>
<dbReference type="EMBL" id="DTGT01000109">
    <property type="protein sequence ID" value="HGH60329.1"/>
    <property type="molecule type" value="Genomic_DNA"/>
</dbReference>
<evidence type="ECO:0000256" key="5">
    <source>
        <dbReference type="ARBA" id="ARBA00023274"/>
    </source>
</evidence>
<dbReference type="HAMAP" id="MF_01302_B">
    <property type="entry name" value="Ribosomal_uS8_B"/>
    <property type="match status" value="1"/>
</dbReference>
<evidence type="ECO:0000256" key="1">
    <source>
        <dbReference type="ARBA" id="ARBA00006471"/>
    </source>
</evidence>
<organism evidence="10">
    <name type="scientific">Desulfomonile tiedjei</name>
    <dbReference type="NCBI Taxonomy" id="2358"/>
    <lineage>
        <taxon>Bacteria</taxon>
        <taxon>Pseudomonadati</taxon>
        <taxon>Thermodesulfobacteriota</taxon>
        <taxon>Desulfomonilia</taxon>
        <taxon>Desulfomonilales</taxon>
        <taxon>Desulfomonilaceae</taxon>
        <taxon>Desulfomonile</taxon>
    </lineage>
</organism>
<evidence type="ECO:0000256" key="7">
    <source>
        <dbReference type="ARBA" id="ARBA00046740"/>
    </source>
</evidence>
<evidence type="ECO:0000256" key="4">
    <source>
        <dbReference type="ARBA" id="ARBA00022980"/>
    </source>
</evidence>
<name>A0A7C4ERF2_9BACT</name>
<dbReference type="GO" id="GO:0005737">
    <property type="term" value="C:cytoplasm"/>
    <property type="evidence" value="ECO:0007669"/>
    <property type="project" value="UniProtKB-ARBA"/>
</dbReference>
<keyword evidence="3 8" id="KW-0694">RNA-binding</keyword>